<proteinExistence type="predicted"/>
<dbReference type="OrthoDB" id="2115716at2759"/>
<dbReference type="STRING" id="231916.A0A409VI35"/>
<evidence type="ECO:0000313" key="2">
    <source>
        <dbReference type="EMBL" id="PPQ65944.1"/>
    </source>
</evidence>
<accession>A0A409VI35</accession>
<gene>
    <name evidence="2" type="ORF">CVT26_010706</name>
</gene>
<dbReference type="GO" id="GO:0003723">
    <property type="term" value="F:RNA binding"/>
    <property type="evidence" value="ECO:0007669"/>
    <property type="project" value="TreeGrafter"/>
</dbReference>
<keyword evidence="3" id="KW-1185">Reference proteome</keyword>
<sequence length="448" mass="50664">MGQELANQGPSNSNDFYAQWIDQSSAKTAIPAITSADALRRLYPNHSLVMTEGYNVKLPEFPGASATPVDKSVFIENLVFSPLARSLGPPSGILLKSVKFGAFKVTWKNFHFLVYKVMYPTGTESSANQYFILHEGPEEASHSFLMASGAWTNELHEQIWVFDQGLWHQDHKLWLEIQKTDWEDIILKEEFKKALQKDVFGFFSSKSVYKELGIPWKRGLIMHGPPGNGKTMSLKTIMKASDKMGFSPIYIKSFKSRMEEEISMASVFDKARQQAPCVVVLEDLDSLINDKNRSFFFNQIDGLEGNDGLLIIGTTNHFDRLDPGLSTRPSRFDRKFYFGDPDEPERRTYAQYWQQKLVSNKEIKFPDKLAVKIARESEKFSFAYLKEAFVSSLVRLAGIEGTKPSFEIVIIAEIKSLREQLGDSLGSSVCEAQSRHETDTSAWDATLG</sequence>
<dbReference type="InterPro" id="IPR050168">
    <property type="entry name" value="AAA_ATPase_domain"/>
</dbReference>
<dbReference type="InterPro" id="IPR003593">
    <property type="entry name" value="AAA+_ATPase"/>
</dbReference>
<dbReference type="InterPro" id="IPR027417">
    <property type="entry name" value="P-loop_NTPase"/>
</dbReference>
<organism evidence="2 3">
    <name type="scientific">Gymnopilus dilepis</name>
    <dbReference type="NCBI Taxonomy" id="231916"/>
    <lineage>
        <taxon>Eukaryota</taxon>
        <taxon>Fungi</taxon>
        <taxon>Dikarya</taxon>
        <taxon>Basidiomycota</taxon>
        <taxon>Agaricomycotina</taxon>
        <taxon>Agaricomycetes</taxon>
        <taxon>Agaricomycetidae</taxon>
        <taxon>Agaricales</taxon>
        <taxon>Agaricineae</taxon>
        <taxon>Hymenogastraceae</taxon>
        <taxon>Gymnopilus</taxon>
    </lineage>
</organism>
<dbReference type="InParanoid" id="A0A409VI35"/>
<evidence type="ECO:0000259" key="1">
    <source>
        <dbReference type="SMART" id="SM00382"/>
    </source>
</evidence>
<name>A0A409VI35_9AGAR</name>
<comment type="caution">
    <text evidence="2">The sequence shown here is derived from an EMBL/GenBank/DDBJ whole genome shotgun (WGS) entry which is preliminary data.</text>
</comment>
<dbReference type="Gene3D" id="3.40.50.300">
    <property type="entry name" value="P-loop containing nucleotide triphosphate hydrolases"/>
    <property type="match status" value="1"/>
</dbReference>
<dbReference type="SUPFAM" id="SSF52540">
    <property type="entry name" value="P-loop containing nucleoside triphosphate hydrolases"/>
    <property type="match status" value="1"/>
</dbReference>
<feature type="domain" description="AAA+ ATPase" evidence="1">
    <location>
        <begin position="216"/>
        <end position="342"/>
    </location>
</feature>
<reference evidence="2 3" key="1">
    <citation type="journal article" date="2018" name="Evol. Lett.">
        <title>Horizontal gene cluster transfer increased hallucinogenic mushroom diversity.</title>
        <authorList>
            <person name="Reynolds H.T."/>
            <person name="Vijayakumar V."/>
            <person name="Gluck-Thaler E."/>
            <person name="Korotkin H.B."/>
            <person name="Matheny P.B."/>
            <person name="Slot J.C."/>
        </authorList>
    </citation>
    <scope>NUCLEOTIDE SEQUENCE [LARGE SCALE GENOMIC DNA]</scope>
    <source>
        <strain evidence="2 3">SRW20</strain>
    </source>
</reference>
<dbReference type="AlphaFoldDB" id="A0A409VI35"/>
<protein>
    <recommendedName>
        <fullName evidence="1">AAA+ ATPase domain-containing protein</fullName>
    </recommendedName>
</protein>
<dbReference type="GO" id="GO:0042254">
    <property type="term" value="P:ribosome biogenesis"/>
    <property type="evidence" value="ECO:0007669"/>
    <property type="project" value="TreeGrafter"/>
</dbReference>
<dbReference type="EMBL" id="NHYE01005642">
    <property type="protein sequence ID" value="PPQ65944.1"/>
    <property type="molecule type" value="Genomic_DNA"/>
</dbReference>
<dbReference type="CDD" id="cd19481">
    <property type="entry name" value="RecA-like_protease"/>
    <property type="match status" value="1"/>
</dbReference>
<dbReference type="Pfam" id="PF00004">
    <property type="entry name" value="AAA"/>
    <property type="match status" value="1"/>
</dbReference>
<dbReference type="GO" id="GO:0016887">
    <property type="term" value="F:ATP hydrolysis activity"/>
    <property type="evidence" value="ECO:0007669"/>
    <property type="project" value="InterPro"/>
</dbReference>
<dbReference type="PANTHER" id="PTHR23077:SF132">
    <property type="entry name" value="ATP-DEPENDENT ZN PROTEASE"/>
    <property type="match status" value="1"/>
</dbReference>
<dbReference type="Proteomes" id="UP000284706">
    <property type="component" value="Unassembled WGS sequence"/>
</dbReference>
<dbReference type="GO" id="GO:1990275">
    <property type="term" value="F:preribosome binding"/>
    <property type="evidence" value="ECO:0007669"/>
    <property type="project" value="TreeGrafter"/>
</dbReference>
<dbReference type="SMART" id="SM00382">
    <property type="entry name" value="AAA"/>
    <property type="match status" value="1"/>
</dbReference>
<dbReference type="GO" id="GO:0005634">
    <property type="term" value="C:nucleus"/>
    <property type="evidence" value="ECO:0007669"/>
    <property type="project" value="TreeGrafter"/>
</dbReference>
<dbReference type="GO" id="GO:0005524">
    <property type="term" value="F:ATP binding"/>
    <property type="evidence" value="ECO:0007669"/>
    <property type="project" value="InterPro"/>
</dbReference>
<evidence type="ECO:0000313" key="3">
    <source>
        <dbReference type="Proteomes" id="UP000284706"/>
    </source>
</evidence>
<dbReference type="InterPro" id="IPR003959">
    <property type="entry name" value="ATPase_AAA_core"/>
</dbReference>
<dbReference type="PANTHER" id="PTHR23077">
    <property type="entry name" value="AAA-FAMILY ATPASE"/>
    <property type="match status" value="1"/>
</dbReference>